<dbReference type="InterPro" id="IPR010985">
    <property type="entry name" value="Ribbon_hlx_hlx"/>
</dbReference>
<dbReference type="CDD" id="cd22231">
    <property type="entry name" value="RHH_NikR_HicB-like"/>
    <property type="match status" value="1"/>
</dbReference>
<organism evidence="2">
    <name type="scientific">Candidatus Aramenus sulfurataquae</name>
    <dbReference type="NCBI Taxonomy" id="1326980"/>
    <lineage>
        <taxon>Archaea</taxon>
        <taxon>Thermoproteota</taxon>
        <taxon>Thermoprotei</taxon>
        <taxon>Sulfolobales</taxon>
        <taxon>Sulfolobaceae</taxon>
        <taxon>Candidatus Aramenus</taxon>
    </lineage>
</organism>
<dbReference type="InterPro" id="IPR013321">
    <property type="entry name" value="Arc_rbn_hlx_hlx"/>
</dbReference>
<comment type="caution">
    <text evidence="2">The sequence shown here is derived from an EMBL/GenBank/DDBJ whole genome shotgun (WGS) entry which is preliminary data.</text>
</comment>
<feature type="domain" description="Ribbon-helix-helix protein CopG" evidence="1">
    <location>
        <begin position="56"/>
        <end position="95"/>
    </location>
</feature>
<dbReference type="EMBL" id="JZWS02000028">
    <property type="protein sequence ID" value="MCL7344721.1"/>
    <property type="molecule type" value="Genomic_DNA"/>
</dbReference>
<dbReference type="Gene3D" id="1.10.1220.10">
    <property type="entry name" value="Met repressor-like"/>
    <property type="match status" value="1"/>
</dbReference>
<dbReference type="Pfam" id="PF01402">
    <property type="entry name" value="RHH_1"/>
    <property type="match status" value="1"/>
</dbReference>
<protein>
    <submittedName>
        <fullName evidence="2">Ribbon-helix-helix protein, CopG family</fullName>
    </submittedName>
</protein>
<name>A0AAE3K2L4_9CREN</name>
<gene>
    <name evidence="2" type="ORF">TQ35_009150</name>
</gene>
<proteinExistence type="predicted"/>
<reference evidence="2" key="1">
    <citation type="submission" date="2022-05" db="EMBL/GenBank/DDBJ databases">
        <title>Metagenome Sequencing of an Archaeal-Dominated Microbial Community from a Hot Spring at the Los Azufres Geothermal Field, Mexico.</title>
        <authorList>
            <person name="Marin-Paredes R."/>
            <person name="Martinez-Romero E."/>
            <person name="Servin-Garciduenas L.E."/>
        </authorList>
    </citation>
    <scope>NUCLEOTIDE SEQUENCE</scope>
    <source>
        <strain evidence="2">AZ1-454</strain>
    </source>
</reference>
<accession>A0AAE3K2L4</accession>
<dbReference type="GO" id="GO:0006355">
    <property type="term" value="P:regulation of DNA-templated transcription"/>
    <property type="evidence" value="ECO:0007669"/>
    <property type="project" value="InterPro"/>
</dbReference>
<evidence type="ECO:0000313" key="2">
    <source>
        <dbReference type="EMBL" id="MCL7344721.1"/>
    </source>
</evidence>
<dbReference type="SUPFAM" id="SSF47598">
    <property type="entry name" value="Ribbon-helix-helix"/>
    <property type="match status" value="1"/>
</dbReference>
<evidence type="ECO:0000259" key="1">
    <source>
        <dbReference type="Pfam" id="PF01402"/>
    </source>
</evidence>
<dbReference type="AlphaFoldDB" id="A0AAE3K2L4"/>
<sequence length="111" mass="12885">MIAITFKMDPVLLLQIEAIAIQRNVTIGTIMREAIERVLKEGKVPKTATSTDCSRSFSFKLDGEMLRELERIAMKYNMTRSEVIRRALTSYVKEYEKRVNYPRARVEVLTL</sequence>
<dbReference type="InterPro" id="IPR002145">
    <property type="entry name" value="CopG"/>
</dbReference>